<comment type="caution">
    <text evidence="2">The sequence shown here is derived from an EMBL/GenBank/DDBJ whole genome shotgun (WGS) entry which is preliminary data.</text>
</comment>
<sequence>MAKESEPTKRKRQQTKDRVLQARIPEQLDEELRDRAEELGLSVSTIVRNVLLNTFELVEGVVIDSTHIARALTGRGEATAAPDAEATVIGWQEVTLNQNGICDDCNAILPMGERAAIGVPTGPRAVLLCTSCLTRFTSAAAAAAKPATKKPAKKRVSKPAPAGSKKGA</sequence>
<protein>
    <recommendedName>
        <fullName evidence="4">Ribbon-helix-helix protein, CopG family</fullName>
    </recommendedName>
</protein>
<feature type="compositionally biased region" description="Basic residues" evidence="1">
    <location>
        <begin position="147"/>
        <end position="157"/>
    </location>
</feature>
<name>A0ABT3TE35_9GAMM</name>
<organism evidence="2 3">
    <name type="scientific">Candidatus Litorirhabdus singularis</name>
    <dbReference type="NCBI Taxonomy" id="2518993"/>
    <lineage>
        <taxon>Bacteria</taxon>
        <taxon>Pseudomonadati</taxon>
        <taxon>Pseudomonadota</taxon>
        <taxon>Gammaproteobacteria</taxon>
        <taxon>Cellvibrionales</taxon>
        <taxon>Halieaceae</taxon>
        <taxon>Candidatus Litorirhabdus</taxon>
    </lineage>
</organism>
<accession>A0ABT3TE35</accession>
<evidence type="ECO:0008006" key="4">
    <source>
        <dbReference type="Google" id="ProtNLM"/>
    </source>
</evidence>
<dbReference type="EMBL" id="SHNN01000001">
    <property type="protein sequence ID" value="MCX2980556.1"/>
    <property type="molecule type" value="Genomic_DNA"/>
</dbReference>
<evidence type="ECO:0000256" key="1">
    <source>
        <dbReference type="SAM" id="MobiDB-lite"/>
    </source>
</evidence>
<reference evidence="2" key="1">
    <citation type="submission" date="2019-02" db="EMBL/GenBank/DDBJ databases">
        <authorList>
            <person name="Li S.-H."/>
        </authorList>
    </citation>
    <scope>NUCLEOTIDE SEQUENCE</scope>
    <source>
        <strain evidence="2">IMCC14734</strain>
    </source>
</reference>
<proteinExistence type="predicted"/>
<keyword evidence="3" id="KW-1185">Reference proteome</keyword>
<dbReference type="RefSeq" id="WP_279244533.1">
    <property type="nucleotide sequence ID" value="NZ_SHNN01000001.1"/>
</dbReference>
<evidence type="ECO:0000313" key="2">
    <source>
        <dbReference type="EMBL" id="MCX2980556.1"/>
    </source>
</evidence>
<dbReference type="Proteomes" id="UP001143362">
    <property type="component" value="Unassembled WGS sequence"/>
</dbReference>
<feature type="region of interest" description="Disordered" evidence="1">
    <location>
        <begin position="141"/>
        <end position="168"/>
    </location>
</feature>
<evidence type="ECO:0000313" key="3">
    <source>
        <dbReference type="Proteomes" id="UP001143362"/>
    </source>
</evidence>
<gene>
    <name evidence="2" type="ORF">EYC98_06670</name>
</gene>